<proteinExistence type="predicted"/>
<evidence type="ECO:0000313" key="2">
    <source>
        <dbReference type="Proteomes" id="UP000821845"/>
    </source>
</evidence>
<reference evidence="1" key="1">
    <citation type="submission" date="2020-05" db="EMBL/GenBank/DDBJ databases">
        <title>Large-scale comparative analyses of tick genomes elucidate their genetic diversity and vector capacities.</title>
        <authorList>
            <person name="Jia N."/>
            <person name="Wang J."/>
            <person name="Shi W."/>
            <person name="Du L."/>
            <person name="Sun Y."/>
            <person name="Zhan W."/>
            <person name="Jiang J."/>
            <person name="Wang Q."/>
            <person name="Zhang B."/>
            <person name="Ji P."/>
            <person name="Sakyi L.B."/>
            <person name="Cui X."/>
            <person name="Yuan T."/>
            <person name="Jiang B."/>
            <person name="Yang W."/>
            <person name="Lam T.T.-Y."/>
            <person name="Chang Q."/>
            <person name="Ding S."/>
            <person name="Wang X."/>
            <person name="Zhu J."/>
            <person name="Ruan X."/>
            <person name="Zhao L."/>
            <person name="Wei J."/>
            <person name="Que T."/>
            <person name="Du C."/>
            <person name="Cheng J."/>
            <person name="Dai P."/>
            <person name="Han X."/>
            <person name="Huang E."/>
            <person name="Gao Y."/>
            <person name="Liu J."/>
            <person name="Shao H."/>
            <person name="Ye R."/>
            <person name="Li L."/>
            <person name="Wei W."/>
            <person name="Wang X."/>
            <person name="Wang C."/>
            <person name="Yang T."/>
            <person name="Huo Q."/>
            <person name="Li W."/>
            <person name="Guo W."/>
            <person name="Chen H."/>
            <person name="Zhou L."/>
            <person name="Ni X."/>
            <person name="Tian J."/>
            <person name="Zhou Y."/>
            <person name="Sheng Y."/>
            <person name="Liu T."/>
            <person name="Pan Y."/>
            <person name="Xia L."/>
            <person name="Li J."/>
            <person name="Zhao F."/>
            <person name="Cao W."/>
        </authorList>
    </citation>
    <scope>NUCLEOTIDE SEQUENCE</scope>
    <source>
        <strain evidence="1">Hyas-2018</strain>
    </source>
</reference>
<protein>
    <submittedName>
        <fullName evidence="1">Uncharacterized protein</fullName>
    </submittedName>
</protein>
<evidence type="ECO:0000313" key="1">
    <source>
        <dbReference type="EMBL" id="KAH6928598.1"/>
    </source>
</evidence>
<name>A0ACB7S1I0_HYAAI</name>
<organism evidence="1 2">
    <name type="scientific">Hyalomma asiaticum</name>
    <name type="common">Tick</name>
    <dbReference type="NCBI Taxonomy" id="266040"/>
    <lineage>
        <taxon>Eukaryota</taxon>
        <taxon>Metazoa</taxon>
        <taxon>Ecdysozoa</taxon>
        <taxon>Arthropoda</taxon>
        <taxon>Chelicerata</taxon>
        <taxon>Arachnida</taxon>
        <taxon>Acari</taxon>
        <taxon>Parasitiformes</taxon>
        <taxon>Ixodida</taxon>
        <taxon>Ixodoidea</taxon>
        <taxon>Ixodidae</taxon>
        <taxon>Hyalomminae</taxon>
        <taxon>Hyalomma</taxon>
    </lineage>
</organism>
<keyword evidence="2" id="KW-1185">Reference proteome</keyword>
<accession>A0ACB7S1I0</accession>
<sequence length="121" mass="13359">MPPTLHTGKDLRWNAWMRDPSKPNISTTDLRIATPLSSAIVVAVAGNLTSVFGLRITTCYPLRSLPPFLRTGVALQFNVPFPTQFIPDITTLGGHSELLVYIRCLAQFPLKRGRNDISLLA</sequence>
<dbReference type="EMBL" id="CM023486">
    <property type="protein sequence ID" value="KAH6928598.1"/>
    <property type="molecule type" value="Genomic_DNA"/>
</dbReference>
<gene>
    <name evidence="1" type="ORF">HPB50_017368</name>
</gene>
<comment type="caution">
    <text evidence="1">The sequence shown here is derived from an EMBL/GenBank/DDBJ whole genome shotgun (WGS) entry which is preliminary data.</text>
</comment>
<dbReference type="Proteomes" id="UP000821845">
    <property type="component" value="Chromosome 6"/>
</dbReference>